<name>A0A367XKH5_9PROT</name>
<comment type="caution">
    <text evidence="1">The sequence shown here is derived from an EMBL/GenBank/DDBJ whole genome shotgun (WGS) entry which is preliminary data.</text>
</comment>
<sequence length="106" mass="12306">MVFAMMAPYPRWHGTSHAVPRFPLIPGKQSKYRGKDKHPQVDFYSKKYGIILKFILFHYTYFKITFFLYKNSLQALFKDQKFLQSSRAPGVRSISFALDGAIIAPP</sequence>
<organism evidence="1 2">
    <name type="scientific">Thalassospira profundimaris</name>
    <dbReference type="NCBI Taxonomy" id="502049"/>
    <lineage>
        <taxon>Bacteria</taxon>
        <taxon>Pseudomonadati</taxon>
        <taxon>Pseudomonadota</taxon>
        <taxon>Alphaproteobacteria</taxon>
        <taxon>Rhodospirillales</taxon>
        <taxon>Thalassospiraceae</taxon>
        <taxon>Thalassospira</taxon>
    </lineage>
</organism>
<gene>
    <name evidence="1" type="ORF">TH25_02235</name>
</gene>
<dbReference type="EMBL" id="JPWH01000001">
    <property type="protein sequence ID" value="RCK54164.1"/>
    <property type="molecule type" value="Genomic_DNA"/>
</dbReference>
<protein>
    <submittedName>
        <fullName evidence="1">Uncharacterized protein</fullName>
    </submittedName>
</protein>
<accession>A0A367XKH5</accession>
<evidence type="ECO:0000313" key="1">
    <source>
        <dbReference type="EMBL" id="RCK54164.1"/>
    </source>
</evidence>
<evidence type="ECO:0000313" key="2">
    <source>
        <dbReference type="Proteomes" id="UP000252517"/>
    </source>
</evidence>
<proteinExistence type="predicted"/>
<dbReference type="Proteomes" id="UP000252517">
    <property type="component" value="Unassembled WGS sequence"/>
</dbReference>
<dbReference type="AlphaFoldDB" id="A0A367XKH5"/>
<reference evidence="1 2" key="1">
    <citation type="submission" date="2014-07" db="EMBL/GenBank/DDBJ databases">
        <title>Draft genome sequence of Thalassospira profundimaris S25-3-2.</title>
        <authorList>
            <person name="Lai Q."/>
            <person name="Shao Z."/>
        </authorList>
    </citation>
    <scope>NUCLEOTIDE SEQUENCE [LARGE SCALE GENOMIC DNA]</scope>
    <source>
        <strain evidence="1 2">S25-3-2</strain>
    </source>
</reference>